<keyword evidence="2" id="KW-1185">Reference proteome</keyword>
<dbReference type="Gene3D" id="1.50.10.100">
    <property type="entry name" value="Chondroitin AC/alginate lyase"/>
    <property type="match status" value="1"/>
</dbReference>
<name>A0ABT7YLI1_9ACTN</name>
<sequence>MPGSRTDTAFLAAVAAAADERARGLLAGVDGLLAGAPHHREVMSAAKALVACAVHPGSALFASAEAAGAAARLVDFLAGMQGANGLFDGENLASPPDTAFTINDLCDAYGLLQGDSVPESLRPLAGALELIAAAAAGPLRLGGVHTPNHRWELSAALARLNAHWPDARLVARVDQWLAEGVDIAPDGMYSERSPNYSLYVSNPSLTAIGVLLDRPELLDAVCRNLEAVAATALPDGTVETVHSRRQDQRGPIALAPFLMQFRRYAIARGRGDFAAVAADIFAQGLDGRGLEGPLPYLADALAEVLLEPALAGVLPEPEAPQAVSTVFPSAGLAVARDGAFAVTVFGGSDYAEHGWIRSGLSSNPTFLRVYSGGAVLDSVRLSRDFFGMGPFRAGEFALEGGEFVLRERVAAAYYQPLPAEHRRADGDYALMDDGRFSASMDFAHRPRDAFALSTEARVRVGEGEVRLGVEADPGGVRQVLELAFREGGELEGVRPLANGGFEPVGGAFAYRRGGGLIAVHVDETGPAGLGYHPGEDYTHLSGTDAAEGLRVYVPLPRTGRSTLVLRTR</sequence>
<proteinExistence type="predicted"/>
<dbReference type="RefSeq" id="WP_289956287.1">
    <property type="nucleotide sequence ID" value="NZ_JAUEMJ010000002.1"/>
</dbReference>
<dbReference type="Proteomes" id="UP001171902">
    <property type="component" value="Unassembled WGS sequence"/>
</dbReference>
<evidence type="ECO:0000313" key="1">
    <source>
        <dbReference type="EMBL" id="MDN3239480.1"/>
    </source>
</evidence>
<comment type="caution">
    <text evidence="1">The sequence shown here is derived from an EMBL/GenBank/DDBJ whole genome shotgun (WGS) entry which is preliminary data.</text>
</comment>
<reference evidence="1" key="1">
    <citation type="submission" date="2023-06" db="EMBL/GenBank/DDBJ databases">
        <title>Gycomyces niveus sp.nov., a novel actinomycete isolated from soil in Shouguang.</title>
        <authorList>
            <person name="Yang X."/>
            <person name="Zhao J."/>
        </authorList>
    </citation>
    <scope>NUCLEOTIDE SEQUENCE</scope>
    <source>
        <strain evidence="1">NEAU C2</strain>
    </source>
</reference>
<evidence type="ECO:0008006" key="3">
    <source>
        <dbReference type="Google" id="ProtNLM"/>
    </source>
</evidence>
<gene>
    <name evidence="1" type="ORF">QWI33_07070</name>
</gene>
<protein>
    <recommendedName>
        <fullName evidence="3">Heparinase</fullName>
    </recommendedName>
</protein>
<evidence type="ECO:0000313" key="2">
    <source>
        <dbReference type="Proteomes" id="UP001171902"/>
    </source>
</evidence>
<organism evidence="1 2">
    <name type="scientific">Glycomyces tritici</name>
    <dbReference type="NCBI Taxonomy" id="2665176"/>
    <lineage>
        <taxon>Bacteria</taxon>
        <taxon>Bacillati</taxon>
        <taxon>Actinomycetota</taxon>
        <taxon>Actinomycetes</taxon>
        <taxon>Glycomycetales</taxon>
        <taxon>Glycomycetaceae</taxon>
        <taxon>Glycomyces</taxon>
    </lineage>
</organism>
<accession>A0ABT7YLI1</accession>
<dbReference type="InterPro" id="IPR008929">
    <property type="entry name" value="Chondroitin_lyas"/>
</dbReference>
<dbReference type="EMBL" id="JAUEMJ010000002">
    <property type="protein sequence ID" value="MDN3239480.1"/>
    <property type="molecule type" value="Genomic_DNA"/>
</dbReference>